<dbReference type="Proteomes" id="UP000695023">
    <property type="component" value="Unplaced"/>
</dbReference>
<evidence type="ECO:0000313" key="8">
    <source>
        <dbReference type="Proteomes" id="UP000695023"/>
    </source>
</evidence>
<feature type="disulfide bond" evidence="5">
    <location>
        <begin position="252"/>
        <end position="279"/>
    </location>
</feature>
<feature type="chain" id="PRO_5041237243" evidence="6">
    <location>
        <begin position="20"/>
        <end position="466"/>
    </location>
</feature>
<dbReference type="InterPro" id="IPR051277">
    <property type="entry name" value="SEZ6_CSMD_C4BPB_Regulators"/>
</dbReference>
<dbReference type="Gene3D" id="2.10.70.10">
    <property type="entry name" value="Complement Module, domain 1"/>
    <property type="match status" value="7"/>
</dbReference>
<dbReference type="CDD" id="cd00033">
    <property type="entry name" value="CCP"/>
    <property type="match status" value="7"/>
</dbReference>
<dbReference type="Pfam" id="PF00084">
    <property type="entry name" value="Sushi"/>
    <property type="match status" value="7"/>
</dbReference>
<feature type="domain" description="Sushi" evidence="7">
    <location>
        <begin position="282"/>
        <end position="338"/>
    </location>
</feature>
<evidence type="ECO:0000313" key="9">
    <source>
        <dbReference type="RefSeq" id="XP_013765962.1"/>
    </source>
</evidence>
<accession>A0A9Y6JD75</accession>
<name>A0A9Y6JD75_9CICH</name>
<evidence type="ECO:0000256" key="4">
    <source>
        <dbReference type="ARBA" id="ARBA00023157"/>
    </source>
</evidence>
<evidence type="ECO:0000256" key="3">
    <source>
        <dbReference type="ARBA" id="ARBA00022737"/>
    </source>
</evidence>
<feature type="domain" description="Sushi" evidence="7">
    <location>
        <begin position="146"/>
        <end position="205"/>
    </location>
</feature>
<keyword evidence="9" id="KW-0675">Receptor</keyword>
<feature type="domain" description="Sushi" evidence="7">
    <location>
        <begin position="23"/>
        <end position="85"/>
    </location>
</feature>
<organism evidence="8 9">
    <name type="scientific">Pundamilia nyererei</name>
    <dbReference type="NCBI Taxonomy" id="303518"/>
    <lineage>
        <taxon>Eukaryota</taxon>
        <taxon>Metazoa</taxon>
        <taxon>Chordata</taxon>
        <taxon>Craniata</taxon>
        <taxon>Vertebrata</taxon>
        <taxon>Euteleostomi</taxon>
        <taxon>Actinopterygii</taxon>
        <taxon>Neopterygii</taxon>
        <taxon>Teleostei</taxon>
        <taxon>Neoteleostei</taxon>
        <taxon>Acanthomorphata</taxon>
        <taxon>Ovalentaria</taxon>
        <taxon>Cichlomorphae</taxon>
        <taxon>Cichliformes</taxon>
        <taxon>Cichlidae</taxon>
        <taxon>African cichlids</taxon>
        <taxon>Pseudocrenilabrinae</taxon>
        <taxon>Haplochromini</taxon>
        <taxon>Pundamilia</taxon>
    </lineage>
</organism>
<sequence length="466" mass="51292">MRTVGWSILVFMLASPASGQVSQDCSAPDKYPNTKLDTKYARRQKFSHSEKVYYSCDDDFTAFRGSRVVQCVDGQWTKLTLKCEKISCGNAGDLPNGEFQYEGNSYIGEKVFAVCNEGYTLKGLNYMICKRSGWAGEFPSCEEGGITCPTPEVANSVQRTGGVSAYQVGENLTFTCSEGFQLNGAQQTTCDASGQWKPQPPQCVPIPDDKIQPSPAGSCGVPPAVSNSNVHLADRFITKTSFFSGQKVYYNCDVGYVAAGGRKSRLCNNGKWTPLKLKCERKLCGSAGDIQSGQFVYTGVEFGDTATAVCDEGFMLVGSATRHCMNNGWSGRNPVCEAAVCEDPPEVSNAEITGLQHEPYTYKSVIRYSCRAGTLVGEREIWCTKHGTWSAPAPECKEITCPSPNVPNAYWTGNHNQKFQYRATIYIQCNMGYVMSGPGTVYCERDGRWLPELPKCQRRRFVNQWG</sequence>
<feature type="domain" description="Sushi" evidence="7">
    <location>
        <begin position="339"/>
        <end position="398"/>
    </location>
</feature>
<evidence type="ECO:0000256" key="2">
    <source>
        <dbReference type="ARBA" id="ARBA00022729"/>
    </source>
</evidence>
<dbReference type="AlphaFoldDB" id="A0A9Y6JD75"/>
<evidence type="ECO:0000256" key="5">
    <source>
        <dbReference type="PROSITE-ProRule" id="PRU00302"/>
    </source>
</evidence>
<feature type="disulfide bond" evidence="5">
    <location>
        <begin position="429"/>
        <end position="456"/>
    </location>
</feature>
<evidence type="ECO:0000259" key="7">
    <source>
        <dbReference type="PROSITE" id="PS50923"/>
    </source>
</evidence>
<keyword evidence="8" id="KW-1185">Reference proteome</keyword>
<comment type="caution">
    <text evidence="5">Lacks conserved residue(s) required for the propagation of feature annotation.</text>
</comment>
<dbReference type="SUPFAM" id="SSF57535">
    <property type="entry name" value="Complement control module/SCR domain"/>
    <property type="match status" value="7"/>
</dbReference>
<dbReference type="PANTHER" id="PTHR45656">
    <property type="entry name" value="PROTEIN CBR-CLEC-78"/>
    <property type="match status" value="1"/>
</dbReference>
<dbReference type="SMART" id="SM00032">
    <property type="entry name" value="CCP"/>
    <property type="match status" value="7"/>
</dbReference>
<dbReference type="RefSeq" id="XP_013765962.1">
    <property type="nucleotide sequence ID" value="XM_013910508.1"/>
</dbReference>
<dbReference type="PROSITE" id="PS50923">
    <property type="entry name" value="SUSHI"/>
    <property type="match status" value="7"/>
</dbReference>
<reference evidence="9" key="1">
    <citation type="submission" date="2025-08" db="UniProtKB">
        <authorList>
            <consortium name="RefSeq"/>
        </authorList>
    </citation>
    <scope>IDENTIFICATION</scope>
</reference>
<proteinExistence type="predicted"/>
<feature type="disulfide bond" evidence="5">
    <location>
        <begin position="56"/>
        <end position="83"/>
    </location>
</feature>
<dbReference type="PANTHER" id="PTHR45656:SF4">
    <property type="entry name" value="PROTEIN CBR-CLEC-78"/>
    <property type="match status" value="1"/>
</dbReference>
<evidence type="ECO:0000256" key="1">
    <source>
        <dbReference type="ARBA" id="ARBA00022659"/>
    </source>
</evidence>
<dbReference type="InterPro" id="IPR035976">
    <property type="entry name" value="Sushi/SCR/CCP_sf"/>
</dbReference>
<feature type="signal peptide" evidence="6">
    <location>
        <begin position="1"/>
        <end position="19"/>
    </location>
</feature>
<dbReference type="InterPro" id="IPR000436">
    <property type="entry name" value="Sushi_SCR_CCP_dom"/>
</dbReference>
<keyword evidence="1 5" id="KW-0768">Sushi</keyword>
<dbReference type="GeneID" id="102203625"/>
<gene>
    <name evidence="9" type="primary">LOC102203625</name>
</gene>
<feature type="domain" description="Sushi" evidence="7">
    <location>
        <begin position="86"/>
        <end position="143"/>
    </location>
</feature>
<protein>
    <submittedName>
        <fullName evidence="9">Complement receptor type 1 isoform X1</fullName>
    </submittedName>
</protein>
<dbReference type="FunFam" id="2.10.70.10:FF:000014">
    <property type="entry name" value="Membrane cofactor protein"/>
    <property type="match status" value="2"/>
</dbReference>
<keyword evidence="4 5" id="KW-1015">Disulfide bond</keyword>
<keyword evidence="3" id="KW-0677">Repeat</keyword>
<feature type="domain" description="Sushi" evidence="7">
    <location>
        <begin position="217"/>
        <end position="281"/>
    </location>
</feature>
<feature type="disulfide bond" evidence="5">
    <location>
        <begin position="176"/>
        <end position="203"/>
    </location>
</feature>
<evidence type="ECO:0000256" key="6">
    <source>
        <dbReference type="SAM" id="SignalP"/>
    </source>
</evidence>
<feature type="domain" description="Sushi" evidence="7">
    <location>
        <begin position="399"/>
        <end position="458"/>
    </location>
</feature>
<keyword evidence="2 6" id="KW-0732">Signal</keyword>